<sequence length="335" mass="34755">MDGSHRLATDVHKTKRKGETEVTDENLLGGSLEGEVGVLASLGLDGQLGTDDSLLVVAELDGTSQGAGDVVLGDDLVLVEHGSLNETRVLLHGANLVLLSLDLEVELVLVVGSPARLDVDGELTVLLGEELVESGGHLGVEHLDGRLNLPVTSLLLEKRSGESLHVDLAVSHLVVAHRGQLELSLALLAGTNRLDLGEETVGEDLVGLVGLDVLVEGSTTLLLILRVLLVILSLEVLLIVLVEESVHRGSLHSRILVGDGLLLGLDVGASLLGPDANDGDGAGLDLNQTTGLLGEGEGSLHLKLLIPLHLGGHVNGHVDLSGMENLDSEGDEGVD</sequence>
<reference evidence="2" key="1">
    <citation type="submission" date="2023-10" db="EMBL/GenBank/DDBJ databases">
        <title>Genome assembly of Pristionchus species.</title>
        <authorList>
            <person name="Yoshida K."/>
            <person name="Sommer R.J."/>
        </authorList>
    </citation>
    <scope>NUCLEOTIDE SEQUENCE</scope>
    <source>
        <strain evidence="2">RS0144</strain>
    </source>
</reference>
<evidence type="ECO:0000313" key="2">
    <source>
        <dbReference type="EMBL" id="GMT05938.1"/>
    </source>
</evidence>
<gene>
    <name evidence="2" type="ORF">PENTCL1PPCAC_28112</name>
</gene>
<organism evidence="2 3">
    <name type="scientific">Pristionchus entomophagus</name>
    <dbReference type="NCBI Taxonomy" id="358040"/>
    <lineage>
        <taxon>Eukaryota</taxon>
        <taxon>Metazoa</taxon>
        <taxon>Ecdysozoa</taxon>
        <taxon>Nematoda</taxon>
        <taxon>Chromadorea</taxon>
        <taxon>Rhabditida</taxon>
        <taxon>Rhabditina</taxon>
        <taxon>Diplogasteromorpha</taxon>
        <taxon>Diplogasteroidea</taxon>
        <taxon>Neodiplogasteridae</taxon>
        <taxon>Pristionchus</taxon>
    </lineage>
</organism>
<feature type="compositionally biased region" description="Basic and acidic residues" evidence="1">
    <location>
        <begin position="1"/>
        <end position="20"/>
    </location>
</feature>
<protein>
    <submittedName>
        <fullName evidence="2">Uncharacterized protein</fullName>
    </submittedName>
</protein>
<dbReference type="EMBL" id="BTSX01000006">
    <property type="protein sequence ID" value="GMT05938.1"/>
    <property type="molecule type" value="Genomic_DNA"/>
</dbReference>
<evidence type="ECO:0000313" key="3">
    <source>
        <dbReference type="Proteomes" id="UP001432027"/>
    </source>
</evidence>
<comment type="caution">
    <text evidence="2">The sequence shown here is derived from an EMBL/GenBank/DDBJ whole genome shotgun (WGS) entry which is preliminary data.</text>
</comment>
<feature type="region of interest" description="Disordered" evidence="1">
    <location>
        <begin position="1"/>
        <end position="22"/>
    </location>
</feature>
<keyword evidence="3" id="KW-1185">Reference proteome</keyword>
<name>A0AAV5UI00_9BILA</name>
<dbReference type="Proteomes" id="UP001432027">
    <property type="component" value="Unassembled WGS sequence"/>
</dbReference>
<evidence type="ECO:0000256" key="1">
    <source>
        <dbReference type="SAM" id="MobiDB-lite"/>
    </source>
</evidence>
<proteinExistence type="predicted"/>
<dbReference type="AlphaFoldDB" id="A0AAV5UI00"/>
<accession>A0AAV5UI00</accession>